<keyword evidence="7" id="KW-0378">Hydrolase</keyword>
<dbReference type="Proteomes" id="UP000265691">
    <property type="component" value="Unassembled WGS sequence"/>
</dbReference>
<evidence type="ECO:0000256" key="4">
    <source>
        <dbReference type="ARBA" id="ARBA00012030"/>
    </source>
</evidence>
<dbReference type="SMART" id="SM00987">
    <property type="entry name" value="UreE_C"/>
    <property type="match status" value="1"/>
</dbReference>
<evidence type="ECO:0000256" key="5">
    <source>
        <dbReference type="ARBA" id="ARBA00018429"/>
    </source>
</evidence>
<evidence type="ECO:0000256" key="1">
    <source>
        <dbReference type="ARBA" id="ARBA00001400"/>
    </source>
</evidence>
<keyword evidence="12" id="KW-1185">Reference proteome</keyword>
<name>A0A3A1YAC4_9GAMM</name>
<evidence type="ECO:0000256" key="9">
    <source>
        <dbReference type="PROSITE-ProRule" id="PRU10072"/>
    </source>
</evidence>
<dbReference type="SUPFAM" id="SSF52141">
    <property type="entry name" value="Uracil-DNA glycosylase-like"/>
    <property type="match status" value="1"/>
</dbReference>
<dbReference type="PANTHER" id="PTHR11264">
    <property type="entry name" value="URACIL-DNA GLYCOSYLASE"/>
    <property type="match status" value="1"/>
</dbReference>
<evidence type="ECO:0000313" key="11">
    <source>
        <dbReference type="EMBL" id="RIY34138.1"/>
    </source>
</evidence>
<accession>A0A3A1YAC4</accession>
<feature type="domain" description="Uracil-DNA glycosylase-like" evidence="10">
    <location>
        <begin position="53"/>
        <end position="215"/>
    </location>
</feature>
<dbReference type="InterPro" id="IPR036895">
    <property type="entry name" value="Uracil-DNA_glycosylase-like_sf"/>
</dbReference>
<dbReference type="PROSITE" id="PS00130">
    <property type="entry name" value="U_DNA_GLYCOSYLASE"/>
    <property type="match status" value="1"/>
</dbReference>
<evidence type="ECO:0000256" key="7">
    <source>
        <dbReference type="ARBA" id="ARBA00022801"/>
    </source>
</evidence>
<sequence length="225" mass="26149">MNWLDKEITLLNSNWNDLGKFIANSDLKNKIEQLYASDNEKIRPQKHELFNAFKLPLNKVKVVILGQDPYPSDHAHGLAFSSQLPDQVPKSLANIFKALQYDFGEEYLPNIQGVANLTPWLNEGVFLLNTRLTVNMKEPLAPEHDIWEDFIVEVFKHLAREENLVYLLWGKHAQKYLKYINKDKNFVIETVHPSPLSAYRGFFTANCFLKTNQYLESVDKSPIKW</sequence>
<evidence type="ECO:0000256" key="8">
    <source>
        <dbReference type="ARBA" id="ARBA00023204"/>
    </source>
</evidence>
<dbReference type="NCBIfam" id="NF003592">
    <property type="entry name" value="PRK05254.1-5"/>
    <property type="match status" value="1"/>
</dbReference>
<dbReference type="EMBL" id="NRHC01000016">
    <property type="protein sequence ID" value="RIY34138.1"/>
    <property type="molecule type" value="Genomic_DNA"/>
</dbReference>
<keyword evidence="8" id="KW-0234">DNA repair</keyword>
<dbReference type="RefSeq" id="WP_119524519.1">
    <property type="nucleotide sequence ID" value="NZ_NRHC01000016.1"/>
</dbReference>
<dbReference type="InterPro" id="IPR005122">
    <property type="entry name" value="Uracil-DNA_glycosylase-like"/>
</dbReference>
<dbReference type="InterPro" id="IPR018085">
    <property type="entry name" value="Ura-DNA_Glyclase_AS"/>
</dbReference>
<dbReference type="EC" id="3.2.2.27" evidence="4"/>
<dbReference type="GO" id="GO:0097510">
    <property type="term" value="P:base-excision repair, AP site formation via deaminated base removal"/>
    <property type="evidence" value="ECO:0007669"/>
    <property type="project" value="TreeGrafter"/>
</dbReference>
<gene>
    <name evidence="11" type="ORF">CKF54_01525</name>
</gene>
<evidence type="ECO:0000256" key="6">
    <source>
        <dbReference type="ARBA" id="ARBA00022763"/>
    </source>
</evidence>
<evidence type="ECO:0000313" key="12">
    <source>
        <dbReference type="Proteomes" id="UP000265691"/>
    </source>
</evidence>
<evidence type="ECO:0000256" key="2">
    <source>
        <dbReference type="ARBA" id="ARBA00002631"/>
    </source>
</evidence>
<comment type="similarity">
    <text evidence="3">Belongs to the uracil-DNA glycosylase (UDG) superfamily. UNG family.</text>
</comment>
<dbReference type="NCBIfam" id="NF003588">
    <property type="entry name" value="PRK05254.1-1"/>
    <property type="match status" value="1"/>
</dbReference>
<dbReference type="Gene3D" id="3.40.470.10">
    <property type="entry name" value="Uracil-DNA glycosylase-like domain"/>
    <property type="match status" value="1"/>
</dbReference>
<comment type="function">
    <text evidence="2">Excises uracil residues from the DNA which can arise as a result of misincorporation of dUMP residues by DNA polymerase or due to deamination of cytosine.</text>
</comment>
<feature type="active site" description="Proton acceptor" evidence="9">
    <location>
        <position position="68"/>
    </location>
</feature>
<comment type="caution">
    <text evidence="11">The sequence shown here is derived from an EMBL/GenBank/DDBJ whole genome shotgun (WGS) entry which is preliminary data.</text>
</comment>
<evidence type="ECO:0000259" key="10">
    <source>
        <dbReference type="SMART" id="SM00986"/>
    </source>
</evidence>
<keyword evidence="6" id="KW-0227">DNA damage</keyword>
<organism evidence="11 12">
    <name type="scientific">Psittacicella hinzii</name>
    <dbReference type="NCBI Taxonomy" id="2028575"/>
    <lineage>
        <taxon>Bacteria</taxon>
        <taxon>Pseudomonadati</taxon>
        <taxon>Pseudomonadota</taxon>
        <taxon>Gammaproteobacteria</taxon>
        <taxon>Pasteurellales</taxon>
        <taxon>Psittacicellaceae</taxon>
        <taxon>Psittacicella</taxon>
    </lineage>
</organism>
<dbReference type="PANTHER" id="PTHR11264:SF0">
    <property type="entry name" value="URACIL-DNA GLYCOSYLASE"/>
    <property type="match status" value="1"/>
</dbReference>
<dbReference type="AlphaFoldDB" id="A0A3A1YAC4"/>
<dbReference type="SMART" id="SM00986">
    <property type="entry name" value="UDG"/>
    <property type="match status" value="1"/>
</dbReference>
<dbReference type="CDD" id="cd10027">
    <property type="entry name" value="UDG-F1-like"/>
    <property type="match status" value="1"/>
</dbReference>
<evidence type="ECO:0000256" key="3">
    <source>
        <dbReference type="ARBA" id="ARBA00008184"/>
    </source>
</evidence>
<dbReference type="Pfam" id="PF03167">
    <property type="entry name" value="UDG"/>
    <property type="match status" value="1"/>
</dbReference>
<dbReference type="GO" id="GO:0004844">
    <property type="term" value="F:uracil DNA N-glycosylase activity"/>
    <property type="evidence" value="ECO:0007669"/>
    <property type="project" value="UniProtKB-EC"/>
</dbReference>
<protein>
    <recommendedName>
        <fullName evidence="5">Uracil-DNA glycosylase</fullName>
        <ecNumber evidence="4">3.2.2.27</ecNumber>
    </recommendedName>
</protein>
<proteinExistence type="inferred from homology"/>
<dbReference type="OrthoDB" id="9804372at2"/>
<reference evidence="11 12" key="1">
    <citation type="submission" date="2017-08" db="EMBL/GenBank/DDBJ databases">
        <title>Reclassification of Bisgaard taxon 37 and 44.</title>
        <authorList>
            <person name="Christensen H."/>
        </authorList>
    </citation>
    <scope>NUCLEOTIDE SEQUENCE [LARGE SCALE GENOMIC DNA]</scope>
    <source>
        <strain evidence="11 12">B96_3</strain>
    </source>
</reference>
<comment type="catalytic activity">
    <reaction evidence="1">
        <text>Hydrolyzes single-stranded DNA or mismatched double-stranded DNA and polynucleotides, releasing free uracil.</text>
        <dbReference type="EC" id="3.2.2.27"/>
    </reaction>
</comment>
<dbReference type="InterPro" id="IPR002043">
    <property type="entry name" value="UDG_fam1"/>
</dbReference>